<dbReference type="InterPro" id="IPR052718">
    <property type="entry name" value="NmrA-type_oxidoreductase"/>
</dbReference>
<dbReference type="Gene3D" id="3.90.25.10">
    <property type="entry name" value="UDP-galactose 4-epimerase, domain 1"/>
    <property type="match status" value="1"/>
</dbReference>
<dbReference type="SUPFAM" id="SSF51735">
    <property type="entry name" value="NAD(P)-binding Rossmann-fold domains"/>
    <property type="match status" value="1"/>
</dbReference>
<dbReference type="PANTHER" id="PTHR47129:SF1">
    <property type="entry name" value="NMRA-LIKE DOMAIN-CONTAINING PROTEIN"/>
    <property type="match status" value="1"/>
</dbReference>
<dbReference type="InterPro" id="IPR036291">
    <property type="entry name" value="NAD(P)-bd_dom_sf"/>
</dbReference>
<dbReference type="AlphaFoldDB" id="A0A927GUW5"/>
<accession>A0A927GUW5</accession>
<organism evidence="2 3">
    <name type="scientific">Paenibacillus sabuli</name>
    <dbReference type="NCBI Taxonomy" id="2772509"/>
    <lineage>
        <taxon>Bacteria</taxon>
        <taxon>Bacillati</taxon>
        <taxon>Bacillota</taxon>
        <taxon>Bacilli</taxon>
        <taxon>Bacillales</taxon>
        <taxon>Paenibacillaceae</taxon>
        <taxon>Paenibacillus</taxon>
    </lineage>
</organism>
<evidence type="ECO:0000259" key="1">
    <source>
        <dbReference type="Pfam" id="PF13460"/>
    </source>
</evidence>
<keyword evidence="3" id="KW-1185">Reference proteome</keyword>
<dbReference type="Pfam" id="PF13460">
    <property type="entry name" value="NAD_binding_10"/>
    <property type="match status" value="1"/>
</dbReference>
<protein>
    <submittedName>
        <fullName evidence="2">NAD(P)H-binding protein</fullName>
    </submittedName>
</protein>
<dbReference type="PANTHER" id="PTHR47129">
    <property type="entry name" value="QUINONE OXIDOREDUCTASE 2"/>
    <property type="match status" value="1"/>
</dbReference>
<feature type="domain" description="NAD(P)-binding" evidence="1">
    <location>
        <begin position="7"/>
        <end position="190"/>
    </location>
</feature>
<proteinExistence type="predicted"/>
<sequence>MSIMITGATGKLGGQILDLLQQRRLPDAEIAAGVRRPELIAGYTARDLPARHCDYDLPETLKTAFAGISCLMFVSSPHPDDEVRLQQHRQVVKAAREAGVGQIVYTSFAYAERASGPPAPLHLATERFIREAGLSYTVLRNALYTDIVGAFDLQHAVQIGRLEAPPGDWRFNAVDRRDLAEAAAAVLAAPQQHRGASYELTCPRAWSLPELADAVTELTGAPVSVHTSDVPHWIFRWLQGVDTRSVSSDLERLIGRTATPLRTSLQSLM</sequence>
<reference evidence="2" key="1">
    <citation type="submission" date="2020-09" db="EMBL/GenBank/DDBJ databases">
        <title>A novel bacterium of genus Paenibacillus, isolated from South China Sea.</title>
        <authorList>
            <person name="Huang H."/>
            <person name="Mo K."/>
            <person name="Hu Y."/>
        </authorList>
    </citation>
    <scope>NUCLEOTIDE SEQUENCE</scope>
    <source>
        <strain evidence="2">IB182496</strain>
    </source>
</reference>
<evidence type="ECO:0000313" key="3">
    <source>
        <dbReference type="Proteomes" id="UP000621560"/>
    </source>
</evidence>
<dbReference type="RefSeq" id="WP_190921231.1">
    <property type="nucleotide sequence ID" value="NZ_JACXIZ010000054.1"/>
</dbReference>
<dbReference type="Gene3D" id="3.40.50.720">
    <property type="entry name" value="NAD(P)-binding Rossmann-like Domain"/>
    <property type="match status" value="1"/>
</dbReference>
<name>A0A927GUW5_9BACL</name>
<dbReference type="EMBL" id="JACXIZ010000054">
    <property type="protein sequence ID" value="MBD2848132.1"/>
    <property type="molecule type" value="Genomic_DNA"/>
</dbReference>
<dbReference type="InterPro" id="IPR016040">
    <property type="entry name" value="NAD(P)-bd_dom"/>
</dbReference>
<dbReference type="Proteomes" id="UP000621560">
    <property type="component" value="Unassembled WGS sequence"/>
</dbReference>
<gene>
    <name evidence="2" type="ORF">IDH44_23285</name>
</gene>
<comment type="caution">
    <text evidence="2">The sequence shown here is derived from an EMBL/GenBank/DDBJ whole genome shotgun (WGS) entry which is preliminary data.</text>
</comment>
<evidence type="ECO:0000313" key="2">
    <source>
        <dbReference type="EMBL" id="MBD2848132.1"/>
    </source>
</evidence>